<dbReference type="InterPro" id="IPR013656">
    <property type="entry name" value="PAS_4"/>
</dbReference>
<feature type="transmembrane region" description="Helical" evidence="14">
    <location>
        <begin position="108"/>
        <end position="129"/>
    </location>
</feature>
<dbReference type="NCBIfam" id="TIGR00229">
    <property type="entry name" value="sensory_box"/>
    <property type="match status" value="2"/>
</dbReference>
<feature type="transmembrane region" description="Helical" evidence="14">
    <location>
        <begin position="141"/>
        <end position="161"/>
    </location>
</feature>
<dbReference type="SMART" id="SM00086">
    <property type="entry name" value="PAC"/>
    <property type="match status" value="3"/>
</dbReference>
<dbReference type="GO" id="GO:0005886">
    <property type="term" value="C:plasma membrane"/>
    <property type="evidence" value="ECO:0007669"/>
    <property type="project" value="UniProtKB-SubCell"/>
</dbReference>
<evidence type="ECO:0000256" key="3">
    <source>
        <dbReference type="ARBA" id="ARBA00004665"/>
    </source>
</evidence>
<evidence type="ECO:0000256" key="4">
    <source>
        <dbReference type="ARBA" id="ARBA00012528"/>
    </source>
</evidence>
<evidence type="ECO:0000256" key="7">
    <source>
        <dbReference type="ARBA" id="ARBA00022679"/>
    </source>
</evidence>
<dbReference type="CDD" id="cd01949">
    <property type="entry name" value="GGDEF"/>
    <property type="match status" value="1"/>
</dbReference>
<organism evidence="19">
    <name type="scientific">uncultured Citrobacter sp</name>
    <dbReference type="NCBI Taxonomy" id="200446"/>
    <lineage>
        <taxon>Bacteria</taxon>
        <taxon>Pseudomonadati</taxon>
        <taxon>Pseudomonadota</taxon>
        <taxon>Gammaproteobacteria</taxon>
        <taxon>Enterobacterales</taxon>
        <taxon>Enterobacteriaceae</taxon>
        <taxon>Citrobacter</taxon>
        <taxon>environmental samples</taxon>
    </lineage>
</organism>
<keyword evidence="6" id="KW-0997">Cell inner membrane</keyword>
<dbReference type="InterPro" id="IPR013655">
    <property type="entry name" value="PAS_fold_3"/>
</dbReference>
<comment type="catalytic activity">
    <reaction evidence="13">
        <text>2 GTP = 3',3'-c-di-GMP + 2 diphosphate</text>
        <dbReference type="Rhea" id="RHEA:24898"/>
        <dbReference type="ChEBI" id="CHEBI:33019"/>
        <dbReference type="ChEBI" id="CHEBI:37565"/>
        <dbReference type="ChEBI" id="CHEBI:58805"/>
        <dbReference type="EC" id="2.7.7.65"/>
    </reaction>
</comment>
<dbReference type="GO" id="GO:0000166">
    <property type="term" value="F:nucleotide binding"/>
    <property type="evidence" value="ECO:0007669"/>
    <property type="project" value="UniProtKB-KW"/>
</dbReference>
<dbReference type="Gene3D" id="3.20.20.450">
    <property type="entry name" value="EAL domain"/>
    <property type="match status" value="1"/>
</dbReference>
<dbReference type="InterPro" id="IPR035919">
    <property type="entry name" value="EAL_sf"/>
</dbReference>
<sequence length="1126" mass="126475">MRPASLLGDNGYLGRVVMSKQSQHVLVTLPHPLLRLASLGLVAFIFTLFSLELSRYGAQLAPLWFPTSIMMVAFYRHAGKMWPGIALACSFGSIGASLLFFPGQSLNFSYTVINIIEAVVGAMLLRKLLPWYNPLQNLNDWARLAFGSAVVPPLLGGVLMWMLLPKETTLNTFLIWVLSESIGALALVPLGLLFKPHYLLRHRDPRLLLETLITLLVTLTFSWLSMMYIPWPFTCVIVLLMWSAVRLPRMEAFLIFLSTVMMVSLMLAADPSLLYTPKQNMMTDIPWLPFLMILLPANMMTMVMYAFRAERKNISESESRFRNAMEYSAIGMALVGTEGQWLQANKALCQFLGYSQEELRSLTFQQLTWPEDLNNDLEQLNMLARGEINSYSMEKRYYTRAGDVVWALLAVSLVRHSDNTPLYFIAQVEDINDLKHTEWINKRLMERITLANEAGGIGIWEWELQPDVISWDKRMFDLYEVPAHIKPSWQVWYECVVPEDREYAENVIRDSLAARVPFKLEFRIAVKDGIRHIRSLANRVLNKDGEVERLLGINMDMTEVKQLNEALYQEKERLHITLDSIGEAVICIDVYMNVTFMNPVAEKMSGWQQDSAIGIPLLTVLHITFGENGPLMENIYSADMSRTAIEQEVVLHCRNGNSYDIQYSITPLSTLDGGSIGSVLVIQDVTESRKMLRQLSYSASHDDLTQLANRVSFENHLKQLLHSVHDTRQCHVLVFIDLDRFKAVNDSAGHAAGDALLRELSALMLSMLRSSDMLARLGGDEFGLLLPDCNIESARFISGRIISAINNYQFMWEGRLHRIGASAGITLIDEKNHVATDVMSQADIACYAAKNSGRGRVCVYEPQQSQAHAARSQLSLDEQRHTITHNPMLMIARGVASPRIPETFSFWIISLRLGTAEGEVIEDQAFHAGLVDPTLSQALDRRVFGEFFQSAAPAVANKGLSIALPLSAAGLLNTELVDELLEQLQRSPLPPRLLHLTVPSSVIKTNPTQAVSALHRLRQYGCRIVLSQVGRDLELFDNLKYHIVDYLLLDSELSASAPGNLIDEMWVSIIQGHAQRLDIKTIAGPVQLPLIMDTLSGIGIDMIYGDIIADAQPLDLLLNTSNFAIN</sequence>
<dbReference type="SUPFAM" id="SSF55073">
    <property type="entry name" value="Nucleotide cyclase"/>
    <property type="match status" value="1"/>
</dbReference>
<dbReference type="CDD" id="cd01948">
    <property type="entry name" value="EAL"/>
    <property type="match status" value="1"/>
</dbReference>
<dbReference type="InterPro" id="IPR035965">
    <property type="entry name" value="PAS-like_dom_sf"/>
</dbReference>
<evidence type="ECO:0000259" key="15">
    <source>
        <dbReference type="PROSITE" id="PS50112"/>
    </source>
</evidence>
<dbReference type="Gene3D" id="3.30.70.270">
    <property type="match status" value="1"/>
</dbReference>
<dbReference type="Pfam" id="PF00990">
    <property type="entry name" value="GGDEF"/>
    <property type="match status" value="1"/>
</dbReference>
<evidence type="ECO:0000256" key="11">
    <source>
        <dbReference type="ARBA" id="ARBA00022989"/>
    </source>
</evidence>
<feature type="transmembrane region" description="Helical" evidence="14">
    <location>
        <begin position="173"/>
        <end position="194"/>
    </location>
</feature>
<evidence type="ECO:0000256" key="13">
    <source>
        <dbReference type="ARBA" id="ARBA00034247"/>
    </source>
</evidence>
<feature type="domain" description="PAC" evidence="16">
    <location>
        <begin position="643"/>
        <end position="697"/>
    </location>
</feature>
<dbReference type="PANTHER" id="PTHR44757:SF4">
    <property type="entry name" value="DIGUANYLATE CYCLASE DGCE-RELATED"/>
    <property type="match status" value="1"/>
</dbReference>
<feature type="transmembrane region" description="Helical" evidence="14">
    <location>
        <begin position="206"/>
        <end position="223"/>
    </location>
</feature>
<evidence type="ECO:0000256" key="1">
    <source>
        <dbReference type="ARBA" id="ARBA00001946"/>
    </source>
</evidence>
<evidence type="ECO:0000256" key="2">
    <source>
        <dbReference type="ARBA" id="ARBA00004429"/>
    </source>
</evidence>
<dbReference type="Pfam" id="PF08448">
    <property type="entry name" value="PAS_4"/>
    <property type="match status" value="1"/>
</dbReference>
<dbReference type="EMBL" id="FLUB01000020">
    <property type="protein sequence ID" value="SBV68777.1"/>
    <property type="molecule type" value="Genomic_DNA"/>
</dbReference>
<feature type="domain" description="PAC" evidence="16">
    <location>
        <begin position="518"/>
        <end position="569"/>
    </location>
</feature>
<dbReference type="Gene3D" id="2.10.70.100">
    <property type="match status" value="1"/>
</dbReference>
<name>A0A212IDA0_9ENTR</name>
<dbReference type="AlphaFoldDB" id="A0A212IDA0"/>
<evidence type="ECO:0000256" key="12">
    <source>
        <dbReference type="ARBA" id="ARBA00023136"/>
    </source>
</evidence>
<dbReference type="InterPro" id="IPR029787">
    <property type="entry name" value="Nucleotide_cyclase"/>
</dbReference>
<evidence type="ECO:0000256" key="10">
    <source>
        <dbReference type="ARBA" id="ARBA00022741"/>
    </source>
</evidence>
<dbReference type="EMBL" id="FLUA01000037">
    <property type="protein sequence ID" value="SBV64766.1"/>
    <property type="molecule type" value="Genomic_DNA"/>
</dbReference>
<dbReference type="NCBIfam" id="TIGR00254">
    <property type="entry name" value="GGDEF"/>
    <property type="match status" value="1"/>
</dbReference>
<dbReference type="PROSITE" id="PS50887">
    <property type="entry name" value="GGDEF"/>
    <property type="match status" value="1"/>
</dbReference>
<dbReference type="CDD" id="cd00130">
    <property type="entry name" value="PAS"/>
    <property type="match status" value="3"/>
</dbReference>
<feature type="transmembrane region" description="Helical" evidence="14">
    <location>
        <begin position="287"/>
        <end position="307"/>
    </location>
</feature>
<dbReference type="InterPro" id="IPR000160">
    <property type="entry name" value="GGDEF_dom"/>
</dbReference>
<evidence type="ECO:0000313" key="19">
    <source>
        <dbReference type="EMBL" id="SBV64766.1"/>
    </source>
</evidence>
<keyword evidence="12 14" id="KW-0472">Membrane</keyword>
<comment type="pathway">
    <text evidence="3">Purine metabolism; 3',5'-cyclic di-GMP biosynthesis.</text>
</comment>
<dbReference type="Pfam" id="PF00563">
    <property type="entry name" value="EAL"/>
    <property type="match status" value="1"/>
</dbReference>
<feature type="transmembrane region" description="Helical" evidence="14">
    <location>
        <begin position="229"/>
        <end position="245"/>
    </location>
</feature>
<dbReference type="PROSITE" id="PS50112">
    <property type="entry name" value="PAS"/>
    <property type="match status" value="2"/>
</dbReference>
<feature type="transmembrane region" description="Helical" evidence="14">
    <location>
        <begin position="252"/>
        <end position="275"/>
    </location>
</feature>
<dbReference type="Pfam" id="PF05231">
    <property type="entry name" value="MASE1"/>
    <property type="match status" value="1"/>
</dbReference>
<keyword evidence="10" id="KW-0547">Nucleotide-binding</keyword>
<protein>
    <recommendedName>
        <fullName evidence="4">diguanylate cyclase</fullName>
        <ecNumber evidence="4">2.7.7.65</ecNumber>
    </recommendedName>
</protein>
<keyword evidence="5" id="KW-1003">Cell membrane</keyword>
<dbReference type="FunFam" id="2.10.70.100:FF:000001">
    <property type="entry name" value="Sensory transduction histidine kinase"/>
    <property type="match status" value="1"/>
</dbReference>
<dbReference type="FunFam" id="3.30.70.270:FF:000001">
    <property type="entry name" value="Diguanylate cyclase domain protein"/>
    <property type="match status" value="1"/>
</dbReference>
<dbReference type="InterPro" id="IPR001633">
    <property type="entry name" value="EAL_dom"/>
</dbReference>
<comment type="subcellular location">
    <subcellularLocation>
        <location evidence="2">Cell inner membrane</location>
        <topology evidence="2">Multi-pass membrane protein</topology>
    </subcellularLocation>
</comment>
<dbReference type="FunFam" id="3.30.450.20:FF:000154">
    <property type="entry name" value="Probable diguanylate cyclase DgcE"/>
    <property type="match status" value="1"/>
</dbReference>
<evidence type="ECO:0000256" key="14">
    <source>
        <dbReference type="SAM" id="Phobius"/>
    </source>
</evidence>
<feature type="domain" description="EAL" evidence="17">
    <location>
        <begin position="863"/>
        <end position="1125"/>
    </location>
</feature>
<dbReference type="PANTHER" id="PTHR44757">
    <property type="entry name" value="DIGUANYLATE CYCLASE DGCP"/>
    <property type="match status" value="1"/>
</dbReference>
<evidence type="ECO:0000256" key="8">
    <source>
        <dbReference type="ARBA" id="ARBA00022692"/>
    </source>
</evidence>
<dbReference type="Pfam" id="PF08447">
    <property type="entry name" value="PAS_3"/>
    <property type="match status" value="2"/>
</dbReference>
<gene>
    <name evidence="19" type="primary">yegE</name>
    <name evidence="19" type="ORF">KL86CIT2_390110</name>
    <name evidence="20" type="ORF">KM92CIT3_81078</name>
</gene>
<keyword evidence="9" id="KW-0677">Repeat</keyword>
<accession>A0A212IDA0</accession>
<dbReference type="InterPro" id="IPR043128">
    <property type="entry name" value="Rev_trsase/Diguanyl_cyclase"/>
</dbReference>
<feature type="domain" description="PAS" evidence="15">
    <location>
        <begin position="570"/>
        <end position="614"/>
    </location>
</feature>
<feature type="transmembrane region" description="Helical" evidence="14">
    <location>
        <begin position="33"/>
        <end position="51"/>
    </location>
</feature>
<feature type="transmembrane region" description="Helical" evidence="14">
    <location>
        <begin position="82"/>
        <end position="102"/>
    </location>
</feature>
<dbReference type="SMART" id="SM00091">
    <property type="entry name" value="PAS"/>
    <property type="match status" value="3"/>
</dbReference>
<dbReference type="PROSITE" id="PS50883">
    <property type="entry name" value="EAL"/>
    <property type="match status" value="1"/>
</dbReference>
<evidence type="ECO:0000256" key="6">
    <source>
        <dbReference type="ARBA" id="ARBA00022519"/>
    </source>
</evidence>
<dbReference type="InterPro" id="IPR000700">
    <property type="entry name" value="PAS-assoc_C"/>
</dbReference>
<keyword evidence="11 14" id="KW-1133">Transmembrane helix</keyword>
<comment type="cofactor">
    <cofactor evidence="1">
        <name>Mg(2+)</name>
        <dbReference type="ChEBI" id="CHEBI:18420"/>
    </cofactor>
</comment>
<keyword evidence="7" id="KW-0808">Transferase</keyword>
<keyword evidence="8 14" id="KW-0812">Transmembrane</keyword>
<dbReference type="InterPro" id="IPR001610">
    <property type="entry name" value="PAC"/>
</dbReference>
<dbReference type="SMART" id="SM00267">
    <property type="entry name" value="GGDEF"/>
    <property type="match status" value="1"/>
</dbReference>
<dbReference type="SUPFAM" id="SSF141868">
    <property type="entry name" value="EAL domain-like"/>
    <property type="match status" value="1"/>
</dbReference>
<dbReference type="GO" id="GO:0052621">
    <property type="term" value="F:diguanylate cyclase activity"/>
    <property type="evidence" value="ECO:0007669"/>
    <property type="project" value="UniProtKB-EC"/>
</dbReference>
<reference evidence="19" key="1">
    <citation type="submission" date="2016-04" db="EMBL/GenBank/DDBJ databases">
        <authorList>
            <person name="Evans L.H."/>
            <person name="Alamgir A."/>
            <person name="Owens N."/>
            <person name="Weber N.D."/>
            <person name="Virtaneva K."/>
            <person name="Barbian K."/>
            <person name="Babar A."/>
            <person name="Rosenke K."/>
        </authorList>
    </citation>
    <scope>NUCLEOTIDE SEQUENCE</scope>
    <source>
        <strain evidence="19">86-2</strain>
        <strain evidence="20">92-3</strain>
    </source>
</reference>
<proteinExistence type="predicted"/>
<evidence type="ECO:0000259" key="16">
    <source>
        <dbReference type="PROSITE" id="PS50113"/>
    </source>
</evidence>
<dbReference type="PROSITE" id="PS50113">
    <property type="entry name" value="PAC"/>
    <property type="match status" value="3"/>
</dbReference>
<dbReference type="EC" id="2.7.7.65" evidence="4"/>
<evidence type="ECO:0000313" key="20">
    <source>
        <dbReference type="EMBL" id="SBV68777.1"/>
    </source>
</evidence>
<dbReference type="SUPFAM" id="SSF55785">
    <property type="entry name" value="PYP-like sensor domain (PAS domain)"/>
    <property type="match status" value="3"/>
</dbReference>
<evidence type="ECO:0000256" key="9">
    <source>
        <dbReference type="ARBA" id="ARBA00022737"/>
    </source>
</evidence>
<evidence type="ECO:0000256" key="5">
    <source>
        <dbReference type="ARBA" id="ARBA00022475"/>
    </source>
</evidence>
<dbReference type="NCBIfam" id="NF007298">
    <property type="entry name" value="PRK09776.1"/>
    <property type="match status" value="1"/>
</dbReference>
<dbReference type="InterPro" id="IPR052155">
    <property type="entry name" value="Biofilm_reg_signaling"/>
</dbReference>
<evidence type="ECO:0000259" key="18">
    <source>
        <dbReference type="PROSITE" id="PS50887"/>
    </source>
</evidence>
<feature type="domain" description="PAS" evidence="15">
    <location>
        <begin position="317"/>
        <end position="387"/>
    </location>
</feature>
<dbReference type="Gene3D" id="3.30.450.20">
    <property type="entry name" value="PAS domain"/>
    <property type="match status" value="3"/>
</dbReference>
<feature type="domain" description="GGDEF" evidence="18">
    <location>
        <begin position="729"/>
        <end position="862"/>
    </location>
</feature>
<dbReference type="InterPro" id="IPR000014">
    <property type="entry name" value="PAS"/>
</dbReference>
<dbReference type="SMART" id="SM00052">
    <property type="entry name" value="EAL"/>
    <property type="match status" value="1"/>
</dbReference>
<dbReference type="InterPro" id="IPR007895">
    <property type="entry name" value="MASE1"/>
</dbReference>
<feature type="domain" description="PAC" evidence="16">
    <location>
        <begin position="391"/>
        <end position="443"/>
    </location>
</feature>
<evidence type="ECO:0000259" key="17">
    <source>
        <dbReference type="PROSITE" id="PS50883"/>
    </source>
</evidence>